<proteinExistence type="predicted"/>
<reference evidence="1 2" key="1">
    <citation type="submission" date="2017-06" db="EMBL/GenBank/DDBJ databases">
        <title>Comparative genomic analysis of Ambrosia Fusariam Clade fungi.</title>
        <authorList>
            <person name="Stajich J.E."/>
            <person name="Carrillo J."/>
            <person name="Kijimoto T."/>
            <person name="Eskalen A."/>
            <person name="O'Donnell K."/>
            <person name="Kasson M."/>
        </authorList>
    </citation>
    <scope>NUCLEOTIDE SEQUENCE [LARGE SCALE GENOMIC DNA]</scope>
    <source>
        <strain evidence="1 2">NRRL62606</strain>
    </source>
</reference>
<dbReference type="AlphaFoldDB" id="A0A428SP03"/>
<name>A0A428SP03_9HYPO</name>
<comment type="caution">
    <text evidence="1">The sequence shown here is derived from an EMBL/GenBank/DDBJ whole genome shotgun (WGS) entry which is preliminary data.</text>
</comment>
<gene>
    <name evidence="1" type="ORF">CEP51_000217</name>
</gene>
<protein>
    <submittedName>
        <fullName evidence="1">Uncharacterized protein</fullName>
    </submittedName>
</protein>
<dbReference type="Proteomes" id="UP000287972">
    <property type="component" value="Unassembled WGS sequence"/>
</dbReference>
<organism evidence="1 2">
    <name type="scientific">Fusarium floridanum</name>
    <dbReference type="NCBI Taxonomy" id="1325733"/>
    <lineage>
        <taxon>Eukaryota</taxon>
        <taxon>Fungi</taxon>
        <taxon>Dikarya</taxon>
        <taxon>Ascomycota</taxon>
        <taxon>Pezizomycotina</taxon>
        <taxon>Sordariomycetes</taxon>
        <taxon>Hypocreomycetidae</taxon>
        <taxon>Hypocreales</taxon>
        <taxon>Nectriaceae</taxon>
        <taxon>Fusarium</taxon>
        <taxon>Fusarium solani species complex</taxon>
    </lineage>
</organism>
<accession>A0A428SP03</accession>
<keyword evidence="2" id="KW-1185">Reference proteome</keyword>
<evidence type="ECO:0000313" key="2">
    <source>
        <dbReference type="Proteomes" id="UP000287972"/>
    </source>
</evidence>
<dbReference type="EMBL" id="NKCL01000002">
    <property type="protein sequence ID" value="RSL91538.1"/>
    <property type="molecule type" value="Genomic_DNA"/>
</dbReference>
<sequence length="102" mass="11218">MVHDASVSEPSGTECTRLVEFINSSDAGFTTVTGCRDAARKLQWAFDMHDTLRGEQRALTAVVYPALLTEDCGIGTMPKLTMILSIGYPDFNYNKEHISNTS</sequence>
<evidence type="ECO:0000313" key="1">
    <source>
        <dbReference type="EMBL" id="RSL91538.1"/>
    </source>
</evidence>